<dbReference type="EMBL" id="CP009888">
    <property type="protein sequence ID" value="AIY65412.1"/>
    <property type="molecule type" value="Genomic_DNA"/>
</dbReference>
<dbReference type="HOGENOM" id="CLU_2919371_0_0_6"/>
<gene>
    <name evidence="1" type="ORF">OM33_09815</name>
</gene>
<keyword evidence="2" id="KW-1185">Reference proteome</keyword>
<evidence type="ECO:0000313" key="2">
    <source>
        <dbReference type="Proteomes" id="UP000030341"/>
    </source>
</evidence>
<dbReference type="KEGG" id="pseo:OM33_09815"/>
<reference evidence="1 2" key="1">
    <citation type="submission" date="2014-11" db="EMBL/GenBank/DDBJ databases">
        <title>Complete Genome Sequence of Pseudoalteromonas sp. Strain OCN003 Isolated from Kaneohe Bay, Oahu, Hawaii.</title>
        <authorList>
            <person name="Beurmann S."/>
            <person name="Videau P."/>
            <person name="Ushijima B."/>
            <person name="Smith A.M."/>
            <person name="Aeby G.S."/>
            <person name="Callahan S.M."/>
            <person name="Belcaid M."/>
        </authorList>
    </citation>
    <scope>NUCLEOTIDE SEQUENCE [LARGE SCALE GENOMIC DNA]</scope>
    <source>
        <strain evidence="1 2">OCN003</strain>
    </source>
</reference>
<evidence type="ECO:0000313" key="1">
    <source>
        <dbReference type="EMBL" id="AIY65412.1"/>
    </source>
</evidence>
<dbReference type="Proteomes" id="UP000030341">
    <property type="component" value="Chromosome 1"/>
</dbReference>
<dbReference type="AlphaFoldDB" id="A0A0A7EHE2"/>
<dbReference type="STRING" id="1348114.OM33_09815"/>
<sequence>MVTLNYQFKQIMLNAIIYQVNIGKTNLSKVLDCTFKVQLSVLLWGFAQKWLLVVTNLCQFV</sequence>
<accession>A0A0A7EHE2</accession>
<organism evidence="1 2">
    <name type="scientific">Pseudoalteromonas piratica</name>
    <dbReference type="NCBI Taxonomy" id="1348114"/>
    <lineage>
        <taxon>Bacteria</taxon>
        <taxon>Pseudomonadati</taxon>
        <taxon>Pseudomonadota</taxon>
        <taxon>Gammaproteobacteria</taxon>
        <taxon>Alteromonadales</taxon>
        <taxon>Pseudoalteromonadaceae</taxon>
        <taxon>Pseudoalteromonas</taxon>
    </lineage>
</organism>
<name>A0A0A7EHE2_9GAMM</name>
<proteinExistence type="predicted"/>
<protein>
    <submittedName>
        <fullName evidence="1">Uncharacterized protein</fullName>
    </submittedName>
</protein>